<accession>A0AA88QI49</accession>
<dbReference type="PANTHER" id="PTHR31190">
    <property type="entry name" value="DNA-BINDING DOMAIN"/>
    <property type="match status" value="1"/>
</dbReference>
<evidence type="ECO:0000256" key="6">
    <source>
        <dbReference type="SAM" id="Coils"/>
    </source>
</evidence>
<dbReference type="GO" id="GO:0009873">
    <property type="term" value="P:ethylene-activated signaling pathway"/>
    <property type="evidence" value="ECO:0007669"/>
    <property type="project" value="InterPro"/>
</dbReference>
<gene>
    <name evidence="9" type="ORF">RJ640_021353</name>
</gene>
<evidence type="ECO:0000256" key="5">
    <source>
        <dbReference type="ARBA" id="ARBA00023242"/>
    </source>
</evidence>
<feature type="region of interest" description="Disordered" evidence="7">
    <location>
        <begin position="167"/>
        <end position="192"/>
    </location>
</feature>
<keyword evidence="2" id="KW-0805">Transcription regulation</keyword>
<protein>
    <recommendedName>
        <fullName evidence="8">AP2/ERF domain-containing protein</fullName>
    </recommendedName>
</protein>
<comment type="caution">
    <text evidence="9">The sequence shown here is derived from an EMBL/GenBank/DDBJ whole genome shotgun (WGS) entry which is preliminary data.</text>
</comment>
<keyword evidence="3" id="KW-0238">DNA-binding</keyword>
<dbReference type="GO" id="GO:0003677">
    <property type="term" value="F:DNA binding"/>
    <property type="evidence" value="ECO:0007669"/>
    <property type="project" value="UniProtKB-KW"/>
</dbReference>
<feature type="coiled-coil region" evidence="6">
    <location>
        <begin position="31"/>
        <end position="72"/>
    </location>
</feature>
<evidence type="ECO:0000256" key="4">
    <source>
        <dbReference type="ARBA" id="ARBA00023163"/>
    </source>
</evidence>
<dbReference type="GO" id="GO:0005634">
    <property type="term" value="C:nucleus"/>
    <property type="evidence" value="ECO:0007669"/>
    <property type="project" value="UniProtKB-SubCell"/>
</dbReference>
<dbReference type="InterPro" id="IPR001471">
    <property type="entry name" value="AP2/ERF_dom"/>
</dbReference>
<dbReference type="AlphaFoldDB" id="A0AA88QI49"/>
<dbReference type="GO" id="GO:0003700">
    <property type="term" value="F:DNA-binding transcription factor activity"/>
    <property type="evidence" value="ECO:0007669"/>
    <property type="project" value="InterPro"/>
</dbReference>
<evidence type="ECO:0000313" key="10">
    <source>
        <dbReference type="Proteomes" id="UP001187471"/>
    </source>
</evidence>
<feature type="compositionally biased region" description="Polar residues" evidence="7">
    <location>
        <begin position="167"/>
        <end position="178"/>
    </location>
</feature>
<dbReference type="PROSITE" id="PS51032">
    <property type="entry name" value="AP2_ERF"/>
    <property type="match status" value="1"/>
</dbReference>
<keyword evidence="10" id="KW-1185">Reference proteome</keyword>
<keyword evidence="6" id="KW-0175">Coiled coil</keyword>
<proteinExistence type="predicted"/>
<feature type="domain" description="AP2/ERF" evidence="8">
    <location>
        <begin position="109"/>
        <end position="165"/>
    </location>
</feature>
<feature type="compositionally biased region" description="Basic residues" evidence="7">
    <location>
        <begin position="182"/>
        <end position="192"/>
    </location>
</feature>
<dbReference type="CDD" id="cd00018">
    <property type="entry name" value="AP2"/>
    <property type="match status" value="1"/>
</dbReference>
<keyword evidence="5" id="KW-0539">Nucleus</keyword>
<dbReference type="SUPFAM" id="SSF54171">
    <property type="entry name" value="DNA-binding domain"/>
    <property type="match status" value="1"/>
</dbReference>
<dbReference type="EMBL" id="JAVXUO010002740">
    <property type="protein sequence ID" value="KAK2970278.1"/>
    <property type="molecule type" value="Genomic_DNA"/>
</dbReference>
<dbReference type="InterPro" id="IPR016177">
    <property type="entry name" value="DNA-bd_dom_sf"/>
</dbReference>
<reference evidence="9" key="1">
    <citation type="submission" date="2022-12" db="EMBL/GenBank/DDBJ databases">
        <title>Draft genome assemblies for two species of Escallonia (Escalloniales).</title>
        <authorList>
            <person name="Chanderbali A."/>
            <person name="Dervinis C."/>
            <person name="Anghel I."/>
            <person name="Soltis D."/>
            <person name="Soltis P."/>
            <person name="Zapata F."/>
        </authorList>
    </citation>
    <scope>NUCLEOTIDE SEQUENCE</scope>
    <source>
        <strain evidence="9">UCBG92.1500</strain>
        <tissue evidence="9">Leaf</tissue>
    </source>
</reference>
<evidence type="ECO:0000256" key="2">
    <source>
        <dbReference type="ARBA" id="ARBA00023015"/>
    </source>
</evidence>
<name>A0AA88QI49_9ASTE</name>
<dbReference type="InterPro" id="IPR036955">
    <property type="entry name" value="AP2/ERF_dom_sf"/>
</dbReference>
<evidence type="ECO:0000313" key="9">
    <source>
        <dbReference type="EMBL" id="KAK2970278.1"/>
    </source>
</evidence>
<evidence type="ECO:0000256" key="7">
    <source>
        <dbReference type="SAM" id="MobiDB-lite"/>
    </source>
</evidence>
<comment type="subcellular location">
    <subcellularLocation>
        <location evidence="1">Nucleus</location>
    </subcellularLocation>
</comment>
<evidence type="ECO:0000259" key="8">
    <source>
        <dbReference type="PROSITE" id="PS51032"/>
    </source>
</evidence>
<keyword evidence="4" id="KW-0804">Transcription</keyword>
<evidence type="ECO:0000256" key="3">
    <source>
        <dbReference type="ARBA" id="ARBA00023125"/>
    </source>
</evidence>
<dbReference type="Gene3D" id="3.30.730.10">
    <property type="entry name" value="AP2/ERF domain"/>
    <property type="match status" value="1"/>
</dbReference>
<dbReference type="PRINTS" id="PR00367">
    <property type="entry name" value="ETHRSPELEMNT"/>
</dbReference>
<dbReference type="Proteomes" id="UP001187471">
    <property type="component" value="Unassembled WGS sequence"/>
</dbReference>
<dbReference type="Pfam" id="PF00847">
    <property type="entry name" value="AP2"/>
    <property type="match status" value="1"/>
</dbReference>
<evidence type="ECO:0000256" key="1">
    <source>
        <dbReference type="ARBA" id="ARBA00004123"/>
    </source>
</evidence>
<dbReference type="InterPro" id="IPR044808">
    <property type="entry name" value="ERF_plant"/>
</dbReference>
<organism evidence="9 10">
    <name type="scientific">Escallonia rubra</name>
    <dbReference type="NCBI Taxonomy" id="112253"/>
    <lineage>
        <taxon>Eukaryota</taxon>
        <taxon>Viridiplantae</taxon>
        <taxon>Streptophyta</taxon>
        <taxon>Embryophyta</taxon>
        <taxon>Tracheophyta</taxon>
        <taxon>Spermatophyta</taxon>
        <taxon>Magnoliopsida</taxon>
        <taxon>eudicotyledons</taxon>
        <taxon>Gunneridae</taxon>
        <taxon>Pentapetalae</taxon>
        <taxon>asterids</taxon>
        <taxon>campanulids</taxon>
        <taxon>Escalloniales</taxon>
        <taxon>Escalloniaceae</taxon>
        <taxon>Escallonia</taxon>
    </lineage>
</organism>
<dbReference type="SMART" id="SM00380">
    <property type="entry name" value="AP2"/>
    <property type="match status" value="1"/>
</dbReference>
<sequence length="192" mass="21442">MSTASNNMMHDHPSNDCIRQLKAIEEFKKFIHDQEAEKLQALNQIVELKEQLQSKQKEIDDLNVTINTLTAEVGKRDIPTIPAKSTVKEPQGKDVVKEAGQALPVQKIPYKGVRCRKPGRWTAEVRVRKGPRVWLGTFESPEAAARAYDKAAIEIMGQTAELNFASSANPALRQTSASVKDRPKRTIKKPVS</sequence>